<feature type="region of interest" description="Disordered" evidence="1">
    <location>
        <begin position="105"/>
        <end position="143"/>
    </location>
</feature>
<organism evidence="2 3">
    <name type="scientific">Araneus ventricosus</name>
    <name type="common">Orbweaver spider</name>
    <name type="synonym">Epeira ventricosa</name>
    <dbReference type="NCBI Taxonomy" id="182803"/>
    <lineage>
        <taxon>Eukaryota</taxon>
        <taxon>Metazoa</taxon>
        <taxon>Ecdysozoa</taxon>
        <taxon>Arthropoda</taxon>
        <taxon>Chelicerata</taxon>
        <taxon>Arachnida</taxon>
        <taxon>Araneae</taxon>
        <taxon>Araneomorphae</taxon>
        <taxon>Entelegynae</taxon>
        <taxon>Araneoidea</taxon>
        <taxon>Araneidae</taxon>
        <taxon>Araneus</taxon>
    </lineage>
</organism>
<evidence type="ECO:0000313" key="2">
    <source>
        <dbReference type="EMBL" id="GBO21785.1"/>
    </source>
</evidence>
<dbReference type="EMBL" id="BGPR01044927">
    <property type="protein sequence ID" value="GBO21785.1"/>
    <property type="molecule type" value="Genomic_DNA"/>
</dbReference>
<accession>A0A4Y2V906</accession>
<proteinExistence type="predicted"/>
<dbReference type="AlphaFoldDB" id="A0A4Y2V906"/>
<keyword evidence="3" id="KW-1185">Reference proteome</keyword>
<evidence type="ECO:0000256" key="1">
    <source>
        <dbReference type="SAM" id="MobiDB-lite"/>
    </source>
</evidence>
<dbReference type="Proteomes" id="UP000499080">
    <property type="component" value="Unassembled WGS sequence"/>
</dbReference>
<protein>
    <submittedName>
        <fullName evidence="2">Uncharacterized protein</fullName>
    </submittedName>
</protein>
<comment type="caution">
    <text evidence="2">The sequence shown here is derived from an EMBL/GenBank/DDBJ whole genome shotgun (WGS) entry which is preliminary data.</text>
</comment>
<reference evidence="2 3" key="1">
    <citation type="journal article" date="2019" name="Sci. Rep.">
        <title>Orb-weaving spider Araneus ventricosus genome elucidates the spidroin gene catalogue.</title>
        <authorList>
            <person name="Kono N."/>
            <person name="Nakamura H."/>
            <person name="Ohtoshi R."/>
            <person name="Moran D.A.P."/>
            <person name="Shinohara A."/>
            <person name="Yoshida Y."/>
            <person name="Fujiwara M."/>
            <person name="Mori M."/>
            <person name="Tomita M."/>
            <person name="Arakawa K."/>
        </authorList>
    </citation>
    <scope>NUCLEOTIDE SEQUENCE [LARGE SCALE GENOMIC DNA]</scope>
</reference>
<evidence type="ECO:0000313" key="3">
    <source>
        <dbReference type="Proteomes" id="UP000499080"/>
    </source>
</evidence>
<sequence>MRYAPATMPLAMLPPPPCRIDVAPCCLFAAQRRQEMKKADAYGVTAAPPFTYSTVDVDGSRRRPPRQHAALVAVRYGHDHVCFTPGRCCLRHNAGGYGREQARRRRGCAHGGHPYGGRREAERQRHTAPPAGNDGMVCVPRYR</sequence>
<name>A0A4Y2V906_ARAVE</name>
<gene>
    <name evidence="2" type="ORF">AVEN_231845_1</name>
</gene>